<name>A0A7Y1M7D9_9PSED</name>
<gene>
    <name evidence="2" type="ORF">HBO13_28600</name>
    <name evidence="3" type="ORF">HBO30_26295</name>
</gene>
<dbReference type="GeneID" id="45735304"/>
<organism evidence="2 4">
    <name type="scientific">Pseudomonas lactis</name>
    <dbReference type="NCBI Taxonomy" id="1615674"/>
    <lineage>
        <taxon>Bacteria</taxon>
        <taxon>Pseudomonadati</taxon>
        <taxon>Pseudomonadota</taxon>
        <taxon>Gammaproteobacteria</taxon>
        <taxon>Pseudomonadales</taxon>
        <taxon>Pseudomonadaceae</taxon>
        <taxon>Pseudomonas</taxon>
    </lineage>
</organism>
<dbReference type="RefSeq" id="WP_057711408.1">
    <property type="nucleotide sequence ID" value="NZ_JAAQYH010000019.1"/>
</dbReference>
<sequence>MAQITDQGITGRSLNEYLGDIKEKTLAIDPEWNIDPDSPDGQRIGIEAEMFANLDEAVVAAYRSKDPDSATGEALRDIGKISGIPIREATYSVAPITVTGQTGTPIPAQSQVRSRIDNTVWLTTAVIVIGVGQTATGFATCTTSGRVLASPGELTVIGTPIGGWASVTNGEAAAGVAAESDEDFRIRRNNGVSRAGSNMRDNMEANIASVPGVTDVKVLENSSDSPFDVDGVPYTGIAVIVNGGSDADIGLAMYQKHNPGTPMLPRYSSKTDTWVDPPGANGVKVDVTSPVTGNKAVMTFQRATGLPIFVAITIQREGDLPSNIEDLIKKAVIADSTRSLFSGETTTGFNRGGYDIGEKVPPGRIYTPVNKVLGQYGDSYITSLTIGISAVAQGLTPIQPTIAQIATFDPDNIQVTVIP</sequence>
<dbReference type="Proteomes" id="UP000586252">
    <property type="component" value="Unassembled WGS sequence"/>
</dbReference>
<dbReference type="InterPro" id="IPR006949">
    <property type="entry name" value="Barrel_Baseplate_J-like"/>
</dbReference>
<dbReference type="EMBL" id="JAAQYI010000015">
    <property type="protein sequence ID" value="NNA82232.1"/>
    <property type="molecule type" value="Genomic_DNA"/>
</dbReference>
<protein>
    <recommendedName>
        <fullName evidence="1">Baseplate protein J-like barrel domain-containing protein</fullName>
    </recommendedName>
</protein>
<evidence type="ECO:0000313" key="3">
    <source>
        <dbReference type="EMBL" id="NNA82232.1"/>
    </source>
</evidence>
<dbReference type="Proteomes" id="UP000535954">
    <property type="component" value="Unassembled WGS sequence"/>
</dbReference>
<dbReference type="AlphaFoldDB" id="A0A7Y1M7D9"/>
<comment type="caution">
    <text evidence="2">The sequence shown here is derived from an EMBL/GenBank/DDBJ whole genome shotgun (WGS) entry which is preliminary data.</text>
</comment>
<reference evidence="4 5" key="1">
    <citation type="journal article" date="2020" name="Front. Microbiol.">
        <title>Genetic Organization of the aprX-lipA2 Operon Affects the Proteolytic Potential of Pseudomonas Species in Milk.</title>
        <authorList>
            <person name="Maier C."/>
            <person name="Huptas C."/>
            <person name="von Neubeck M."/>
            <person name="Scherer S."/>
            <person name="Wenning M."/>
            <person name="Lucking G."/>
        </authorList>
    </citation>
    <scope>NUCLEOTIDE SEQUENCE [LARGE SCALE GENOMIC DNA]</scope>
    <source>
        <strain evidence="3 5">WS 5404</strain>
        <strain evidence="2 4">WS 5405</strain>
    </source>
</reference>
<evidence type="ECO:0000313" key="4">
    <source>
        <dbReference type="Proteomes" id="UP000535954"/>
    </source>
</evidence>
<accession>A0A7Y1M7D9</accession>
<dbReference type="Pfam" id="PF04865">
    <property type="entry name" value="Baseplate_J"/>
    <property type="match status" value="1"/>
</dbReference>
<evidence type="ECO:0000313" key="2">
    <source>
        <dbReference type="EMBL" id="NNA76601.1"/>
    </source>
</evidence>
<proteinExistence type="predicted"/>
<evidence type="ECO:0000259" key="1">
    <source>
        <dbReference type="Pfam" id="PF04865"/>
    </source>
</evidence>
<evidence type="ECO:0000313" key="5">
    <source>
        <dbReference type="Proteomes" id="UP000586252"/>
    </source>
</evidence>
<dbReference type="EMBL" id="JAAQYH010000019">
    <property type="protein sequence ID" value="NNA76601.1"/>
    <property type="molecule type" value="Genomic_DNA"/>
</dbReference>
<feature type="domain" description="Baseplate protein J-like barrel" evidence="1">
    <location>
        <begin position="96"/>
        <end position="175"/>
    </location>
</feature>